<dbReference type="InterPro" id="IPR045508">
    <property type="entry name" value="DUF6482"/>
</dbReference>
<dbReference type="Pfam" id="PF20090">
    <property type="entry name" value="DUF6482"/>
    <property type="match status" value="1"/>
</dbReference>
<feature type="region of interest" description="Disordered" evidence="1">
    <location>
        <begin position="82"/>
        <end position="101"/>
    </location>
</feature>
<accession>A0A4Q0YNI6</accession>
<evidence type="ECO:0000256" key="1">
    <source>
        <dbReference type="SAM" id="MobiDB-lite"/>
    </source>
</evidence>
<comment type="caution">
    <text evidence="2">The sequence shown here is derived from an EMBL/GenBank/DDBJ whole genome shotgun (WGS) entry which is preliminary data.</text>
</comment>
<gene>
    <name evidence="2" type="ORF">CS022_18525</name>
</gene>
<dbReference type="AlphaFoldDB" id="A0A4Q0YNI6"/>
<reference evidence="2 3" key="1">
    <citation type="submission" date="2017-10" db="EMBL/GenBank/DDBJ databases">
        <title>Nyctiphanis sp. nov., isolated from the stomach of the euphausiid Nyctiphanes simplex (Hansen, 1911) in the Gulf of California.</title>
        <authorList>
            <person name="Gomez-Gil B."/>
            <person name="Aguilar-Mendez M."/>
            <person name="Lopez-Cortes A."/>
            <person name="Gomez-Gutierrez J."/>
            <person name="Roque A."/>
            <person name="Lang E."/>
            <person name="Gonzalez-Castillo A."/>
        </authorList>
    </citation>
    <scope>NUCLEOTIDE SEQUENCE [LARGE SCALE GENOMIC DNA]</scope>
    <source>
        <strain evidence="2 3">CAIM 600</strain>
    </source>
</reference>
<sequence>MTISLNHLNMQLKVDKLIFHSLDLCLYQASAVVGGSELIVTDDKGKPLRDHSLHGLQKLFKAVRTDCHMLRQQSAYDEMVGQAHDSSDNTMEIPISTNPMV</sequence>
<dbReference type="OrthoDB" id="5600613at2"/>
<dbReference type="Proteomes" id="UP000290287">
    <property type="component" value="Unassembled WGS sequence"/>
</dbReference>
<evidence type="ECO:0000313" key="2">
    <source>
        <dbReference type="EMBL" id="RXJ71995.1"/>
    </source>
</evidence>
<protein>
    <submittedName>
        <fullName evidence="2">Uncharacterized protein</fullName>
    </submittedName>
</protein>
<proteinExistence type="predicted"/>
<evidence type="ECO:0000313" key="3">
    <source>
        <dbReference type="Proteomes" id="UP000290287"/>
    </source>
</evidence>
<organism evidence="2 3">
    <name type="scientific">Veronia nyctiphanis</name>
    <dbReference type="NCBI Taxonomy" id="1278244"/>
    <lineage>
        <taxon>Bacteria</taxon>
        <taxon>Pseudomonadati</taxon>
        <taxon>Pseudomonadota</taxon>
        <taxon>Gammaproteobacteria</taxon>
        <taxon>Vibrionales</taxon>
        <taxon>Vibrionaceae</taxon>
        <taxon>Veronia</taxon>
    </lineage>
</organism>
<keyword evidence="3" id="KW-1185">Reference proteome</keyword>
<dbReference type="EMBL" id="PEIB01000028">
    <property type="protein sequence ID" value="RXJ71995.1"/>
    <property type="molecule type" value="Genomic_DNA"/>
</dbReference>
<name>A0A4Q0YNI6_9GAMM</name>
<dbReference type="RefSeq" id="WP_129123486.1">
    <property type="nucleotide sequence ID" value="NZ_PEIB01000028.1"/>
</dbReference>